<dbReference type="RefSeq" id="WP_345437663.1">
    <property type="nucleotide sequence ID" value="NZ_BAABKO010000002.1"/>
</dbReference>
<dbReference type="CDD" id="cd08492">
    <property type="entry name" value="PBP2_NikA_DppA_OppA_like_15"/>
    <property type="match status" value="1"/>
</dbReference>
<evidence type="ECO:0000313" key="3">
    <source>
        <dbReference type="EMBL" id="GAA4771899.1"/>
    </source>
</evidence>
<keyword evidence="4" id="KW-1185">Reference proteome</keyword>
<dbReference type="SUPFAM" id="SSF53850">
    <property type="entry name" value="Periplasmic binding protein-like II"/>
    <property type="match status" value="1"/>
</dbReference>
<dbReference type="PANTHER" id="PTHR30290">
    <property type="entry name" value="PERIPLASMIC BINDING COMPONENT OF ABC TRANSPORTER"/>
    <property type="match status" value="1"/>
</dbReference>
<accession>A0ABP9A179</accession>
<dbReference type="Pfam" id="PF00496">
    <property type="entry name" value="SBP_bac_5"/>
    <property type="match status" value="1"/>
</dbReference>
<dbReference type="Gene3D" id="3.40.190.10">
    <property type="entry name" value="Periplasmic binding protein-like II"/>
    <property type="match status" value="1"/>
</dbReference>
<feature type="signal peptide" evidence="1">
    <location>
        <begin position="1"/>
        <end position="24"/>
    </location>
</feature>
<dbReference type="InterPro" id="IPR039424">
    <property type="entry name" value="SBP_5"/>
</dbReference>
<dbReference type="Gene3D" id="3.10.105.10">
    <property type="entry name" value="Dipeptide-binding Protein, Domain 3"/>
    <property type="match status" value="1"/>
</dbReference>
<organism evidence="3 4">
    <name type="scientific">Microbacterium gilvum</name>
    <dbReference type="NCBI Taxonomy" id="1336204"/>
    <lineage>
        <taxon>Bacteria</taxon>
        <taxon>Bacillati</taxon>
        <taxon>Actinomycetota</taxon>
        <taxon>Actinomycetes</taxon>
        <taxon>Micrococcales</taxon>
        <taxon>Microbacteriaceae</taxon>
        <taxon>Microbacterium</taxon>
    </lineage>
</organism>
<dbReference type="PROSITE" id="PS51318">
    <property type="entry name" value="TAT"/>
    <property type="match status" value="1"/>
</dbReference>
<evidence type="ECO:0000313" key="4">
    <source>
        <dbReference type="Proteomes" id="UP001501645"/>
    </source>
</evidence>
<dbReference type="Proteomes" id="UP001501645">
    <property type="component" value="Unassembled WGS sequence"/>
</dbReference>
<dbReference type="EMBL" id="BAABKO010000002">
    <property type="protein sequence ID" value="GAA4771899.1"/>
    <property type="molecule type" value="Genomic_DNA"/>
</dbReference>
<evidence type="ECO:0000259" key="2">
    <source>
        <dbReference type="Pfam" id="PF00496"/>
    </source>
</evidence>
<reference evidence="4" key="1">
    <citation type="journal article" date="2019" name="Int. J. Syst. Evol. Microbiol.">
        <title>The Global Catalogue of Microorganisms (GCM) 10K type strain sequencing project: providing services to taxonomists for standard genome sequencing and annotation.</title>
        <authorList>
            <consortium name="The Broad Institute Genomics Platform"/>
            <consortium name="The Broad Institute Genome Sequencing Center for Infectious Disease"/>
            <person name="Wu L."/>
            <person name="Ma J."/>
        </authorList>
    </citation>
    <scope>NUCLEOTIDE SEQUENCE [LARGE SCALE GENOMIC DNA]</scope>
    <source>
        <strain evidence="4">JCM 18537</strain>
    </source>
</reference>
<protein>
    <submittedName>
        <fullName evidence="3">ABC transporter substrate-binding protein</fullName>
    </submittedName>
</protein>
<proteinExistence type="predicted"/>
<name>A0ABP9A179_9MICO</name>
<dbReference type="InterPro" id="IPR000914">
    <property type="entry name" value="SBP_5_dom"/>
</dbReference>
<comment type="caution">
    <text evidence="3">The sequence shown here is derived from an EMBL/GenBank/DDBJ whole genome shotgun (WGS) entry which is preliminary data.</text>
</comment>
<dbReference type="PROSITE" id="PS51257">
    <property type="entry name" value="PROKAR_LIPOPROTEIN"/>
    <property type="match status" value="1"/>
</dbReference>
<feature type="domain" description="Solute-binding protein family 5" evidence="2">
    <location>
        <begin position="82"/>
        <end position="449"/>
    </location>
</feature>
<evidence type="ECO:0000256" key="1">
    <source>
        <dbReference type="SAM" id="SignalP"/>
    </source>
</evidence>
<dbReference type="InterPro" id="IPR030678">
    <property type="entry name" value="Peptide/Ni-bd"/>
</dbReference>
<feature type="chain" id="PRO_5046455992" evidence="1">
    <location>
        <begin position="25"/>
        <end position="531"/>
    </location>
</feature>
<gene>
    <name evidence="3" type="ORF">GCM10023351_15020</name>
</gene>
<sequence>MTTSPKRRAALAAGAALALGALLAGCAAGGDAESEGGGTLVFAVETDPSCIDPQQPTVTQALYIGRQVVDSLVDQDPETGDIVPWLAESYESAADMTSFTFTLRDDVTFSDGTALTSDVVKANFDSIVEMSADGSTATLAGQYLSGYAGTEIADEQTFTVSFDAPNAAFLQGASTMSLGIVSLASTEETPEARCQDGVIGTGPFVYDSYAPNSEVSMDRREGYAWASELRGHEGDAYLDRIEFAVVTEDSVRVGGLQSGEFDIVGELPYADEPRIAEEGYSIYAKANPGIPTSLIPNLENPVLADDAVRQAIQLGIDRAEITETLGYASGDVPTSALSSGTSGYTSQADALAYDPDAAVAALEASGWTEGADGIREKDGQRLTFTATGFYEQQMMELIQLQLAEIGVDMQIDFTDAGGFFGAIAERSYDVLFAALTRTGPDALAVMFEQAAPSHWAVVDDADLEAMLAEQAATSDEAARQAILDDIQATVIDEGYLFPILEVYQLHASQPEVTGFAFDSASRFHLYDVELG</sequence>
<dbReference type="InterPro" id="IPR006311">
    <property type="entry name" value="TAT_signal"/>
</dbReference>
<dbReference type="PIRSF" id="PIRSF002741">
    <property type="entry name" value="MppA"/>
    <property type="match status" value="1"/>
</dbReference>
<keyword evidence="1" id="KW-0732">Signal</keyword>